<evidence type="ECO:0000256" key="1">
    <source>
        <dbReference type="SAM" id="MobiDB-lite"/>
    </source>
</evidence>
<protein>
    <submittedName>
        <fullName evidence="2">Uncharacterized protein</fullName>
    </submittedName>
</protein>
<feature type="compositionally biased region" description="Polar residues" evidence="1">
    <location>
        <begin position="21"/>
        <end position="36"/>
    </location>
</feature>
<dbReference type="PANTHER" id="PTHR33240">
    <property type="entry name" value="OS08G0508500 PROTEIN"/>
    <property type="match status" value="1"/>
</dbReference>
<keyword evidence="3" id="KW-1185">Reference proteome</keyword>
<dbReference type="PANTHER" id="PTHR33240:SF15">
    <property type="entry name" value="GAG-PRO-LIKE PROTEIN"/>
    <property type="match status" value="1"/>
</dbReference>
<dbReference type="HOGENOM" id="CLU_1226457_0_0_1"/>
<reference evidence="2" key="1">
    <citation type="journal article" date="2013" name="Nat. Commun.">
        <title>Whole-genome sequencing of Oryza brachyantha reveals mechanisms underlying Oryza genome evolution.</title>
        <authorList>
            <person name="Chen J."/>
            <person name="Huang Q."/>
            <person name="Gao D."/>
            <person name="Wang J."/>
            <person name="Lang Y."/>
            <person name="Liu T."/>
            <person name="Li B."/>
            <person name="Bai Z."/>
            <person name="Luis Goicoechea J."/>
            <person name="Liang C."/>
            <person name="Chen C."/>
            <person name="Zhang W."/>
            <person name="Sun S."/>
            <person name="Liao Y."/>
            <person name="Zhang X."/>
            <person name="Yang L."/>
            <person name="Song C."/>
            <person name="Wang M."/>
            <person name="Shi J."/>
            <person name="Liu G."/>
            <person name="Liu J."/>
            <person name="Zhou H."/>
            <person name="Zhou W."/>
            <person name="Yu Q."/>
            <person name="An N."/>
            <person name="Chen Y."/>
            <person name="Cai Q."/>
            <person name="Wang B."/>
            <person name="Liu B."/>
            <person name="Min J."/>
            <person name="Huang Y."/>
            <person name="Wu H."/>
            <person name="Li Z."/>
            <person name="Zhang Y."/>
            <person name="Yin Y."/>
            <person name="Song W."/>
            <person name="Jiang J."/>
            <person name="Jackson S.A."/>
            <person name="Wing R.A."/>
            <person name="Wang J."/>
            <person name="Chen M."/>
        </authorList>
    </citation>
    <scope>NUCLEOTIDE SEQUENCE [LARGE SCALE GENOMIC DNA]</scope>
    <source>
        <strain evidence="2">cv. IRGC 101232</strain>
    </source>
</reference>
<evidence type="ECO:0000313" key="2">
    <source>
        <dbReference type="EnsemblPlants" id="OB03G30550.1"/>
    </source>
</evidence>
<dbReference type="Gramene" id="OB03G30550.1">
    <property type="protein sequence ID" value="OB03G30550.1"/>
    <property type="gene ID" value="OB03G30550"/>
</dbReference>
<accession>J3LPS9</accession>
<dbReference type="EnsemblPlants" id="OB03G30550.1">
    <property type="protein sequence ID" value="OB03G30550.1"/>
    <property type="gene ID" value="OB03G30550"/>
</dbReference>
<dbReference type="Proteomes" id="UP000006038">
    <property type="component" value="Chromosome 3"/>
</dbReference>
<dbReference type="OMA" id="YHTENIC"/>
<sequence>MSLMKSDDIWMTSNVDRKNNTDNSRQSKNNCAAIRATTSMAKSSIKDGSERKDNIKIVAGVVAQSKPGSLSQTALNLLFTKTLEYMKISRSELSPSSAPFHGVIPRQSATPLGQITLPVTFGAKDNYHTENICFEVADFETAYRTIIGRPTLAKFMAVSHYTYLMIKIPGPHGVIVLRSDIKQAFTCKADRCKVAQSVEIQTSLNDDVPAKKAVKITIEDKKADST</sequence>
<organism evidence="2">
    <name type="scientific">Oryza brachyantha</name>
    <name type="common">malo sina</name>
    <dbReference type="NCBI Taxonomy" id="4533"/>
    <lineage>
        <taxon>Eukaryota</taxon>
        <taxon>Viridiplantae</taxon>
        <taxon>Streptophyta</taxon>
        <taxon>Embryophyta</taxon>
        <taxon>Tracheophyta</taxon>
        <taxon>Spermatophyta</taxon>
        <taxon>Magnoliopsida</taxon>
        <taxon>Liliopsida</taxon>
        <taxon>Poales</taxon>
        <taxon>Poaceae</taxon>
        <taxon>BOP clade</taxon>
        <taxon>Oryzoideae</taxon>
        <taxon>Oryzeae</taxon>
        <taxon>Oryzinae</taxon>
        <taxon>Oryza</taxon>
    </lineage>
</organism>
<name>J3LPS9_ORYBR</name>
<feature type="region of interest" description="Disordered" evidence="1">
    <location>
        <begin position="14"/>
        <end position="36"/>
    </location>
</feature>
<evidence type="ECO:0000313" key="3">
    <source>
        <dbReference type="Proteomes" id="UP000006038"/>
    </source>
</evidence>
<proteinExistence type="predicted"/>
<reference evidence="2" key="2">
    <citation type="submission" date="2013-04" db="UniProtKB">
        <authorList>
            <consortium name="EnsemblPlants"/>
        </authorList>
    </citation>
    <scope>IDENTIFICATION</scope>
</reference>
<dbReference type="AlphaFoldDB" id="J3LPS9"/>